<name>A0A0B6ZZW0_9EUPU</name>
<evidence type="ECO:0000256" key="5">
    <source>
        <dbReference type="ARBA" id="ARBA00023295"/>
    </source>
</evidence>
<dbReference type="PANTHER" id="PTHR42909:SF1">
    <property type="entry name" value="CARBOHYDRATE KINASE PFKB DOMAIN-CONTAINING PROTEIN"/>
    <property type="match status" value="1"/>
</dbReference>
<sequence length="387" mass="41380">MTCTRWSYLYRSQRFLFSSAVSCHKFGGGFMQVSEEVQEAVTSKKAVVALESTIITHGMPYPDNLSTALCVEKKVREKGAVPATIAVINGRICVGLNNTELAWLAERNRAVIKVSRRDFPYILSKGLSGGTTVSATMIAAHMAGIAVFATGGIGGVHRGAETSFDVSADLTELGRTPVAVVSSGVKSILDIPKTLEYLETQGVCVVTFDETNNFPAFFTRDSGYYAPYSVATYIEAARMIDIQLRAGLNSGMLIAVPIPDEFAATGDVIQEAIKEALELSRKNNIVGKEVTPYILNMVSQLTKGESLVANIALIENNASVAGEIACCLAKIQASAPPVDSSPPSLKLSSKSGQPNHISSLENVNNDNGAALEGHCNILPGCYWSNYR</sequence>
<reference evidence="7" key="1">
    <citation type="submission" date="2014-12" db="EMBL/GenBank/DDBJ databases">
        <title>Insight into the proteome of Arion vulgaris.</title>
        <authorList>
            <person name="Aradska J."/>
            <person name="Bulat T."/>
            <person name="Smidak R."/>
            <person name="Sarate P."/>
            <person name="Gangsoo J."/>
            <person name="Sialana F."/>
            <person name="Bilban M."/>
            <person name="Lubec G."/>
        </authorList>
    </citation>
    <scope>NUCLEOTIDE SEQUENCE</scope>
    <source>
        <tissue evidence="7">Skin</tissue>
    </source>
</reference>
<evidence type="ECO:0000256" key="6">
    <source>
        <dbReference type="SAM" id="MobiDB-lite"/>
    </source>
</evidence>
<accession>A0A0B6ZZW0</accession>
<evidence type="ECO:0008006" key="8">
    <source>
        <dbReference type="Google" id="ProtNLM"/>
    </source>
</evidence>
<dbReference type="GO" id="GO:0004730">
    <property type="term" value="F:pseudouridylate synthase activity"/>
    <property type="evidence" value="ECO:0007669"/>
    <property type="project" value="InterPro"/>
</dbReference>
<organism evidence="7">
    <name type="scientific">Arion vulgaris</name>
    <dbReference type="NCBI Taxonomy" id="1028688"/>
    <lineage>
        <taxon>Eukaryota</taxon>
        <taxon>Metazoa</taxon>
        <taxon>Spiralia</taxon>
        <taxon>Lophotrochozoa</taxon>
        <taxon>Mollusca</taxon>
        <taxon>Gastropoda</taxon>
        <taxon>Heterobranchia</taxon>
        <taxon>Euthyneura</taxon>
        <taxon>Panpulmonata</taxon>
        <taxon>Eupulmonata</taxon>
        <taxon>Stylommatophora</taxon>
        <taxon>Helicina</taxon>
        <taxon>Arionoidea</taxon>
        <taxon>Arionidae</taxon>
        <taxon>Arion</taxon>
    </lineage>
</organism>
<dbReference type="InterPro" id="IPR007342">
    <property type="entry name" value="PsuG"/>
</dbReference>
<dbReference type="AlphaFoldDB" id="A0A0B6ZZW0"/>
<dbReference type="PANTHER" id="PTHR42909">
    <property type="entry name" value="ZGC:136858"/>
    <property type="match status" value="1"/>
</dbReference>
<proteinExistence type="inferred from homology"/>
<keyword evidence="3" id="KW-0464">Manganese</keyword>
<keyword evidence="4" id="KW-0456">Lyase</keyword>
<feature type="region of interest" description="Disordered" evidence="6">
    <location>
        <begin position="340"/>
        <end position="363"/>
    </location>
</feature>
<dbReference type="EMBL" id="HACG01027324">
    <property type="protein sequence ID" value="CEK74189.1"/>
    <property type="molecule type" value="Transcribed_RNA"/>
</dbReference>
<dbReference type="GO" id="GO:0016798">
    <property type="term" value="F:hydrolase activity, acting on glycosyl bonds"/>
    <property type="evidence" value="ECO:0007669"/>
    <property type="project" value="UniProtKB-KW"/>
</dbReference>
<evidence type="ECO:0000313" key="7">
    <source>
        <dbReference type="EMBL" id="CEK74189.1"/>
    </source>
</evidence>
<dbReference type="GO" id="GO:0046872">
    <property type="term" value="F:metal ion binding"/>
    <property type="evidence" value="ECO:0007669"/>
    <property type="project" value="UniProtKB-KW"/>
</dbReference>
<evidence type="ECO:0000256" key="3">
    <source>
        <dbReference type="ARBA" id="ARBA00023211"/>
    </source>
</evidence>
<dbReference type="InterPro" id="IPR022830">
    <property type="entry name" value="Indigdn_synthA-like"/>
</dbReference>
<evidence type="ECO:0000256" key="1">
    <source>
        <dbReference type="ARBA" id="ARBA00022723"/>
    </source>
</evidence>
<dbReference type="Pfam" id="PF04227">
    <property type="entry name" value="Indigoidine_A"/>
    <property type="match status" value="1"/>
</dbReference>
<feature type="compositionally biased region" description="Low complexity" evidence="6">
    <location>
        <begin position="340"/>
        <end position="351"/>
    </location>
</feature>
<evidence type="ECO:0000256" key="4">
    <source>
        <dbReference type="ARBA" id="ARBA00023239"/>
    </source>
</evidence>
<dbReference type="HAMAP" id="MF_01876">
    <property type="entry name" value="PsiMP_glycosidase"/>
    <property type="match status" value="1"/>
</dbReference>
<dbReference type="Gene3D" id="3.40.1790.10">
    <property type="entry name" value="Indigoidine synthase domain"/>
    <property type="match status" value="1"/>
</dbReference>
<protein>
    <recommendedName>
        <fullName evidence="8">Pseudouridine-5'-phosphate glycosidase</fullName>
    </recommendedName>
</protein>
<feature type="compositionally biased region" description="Polar residues" evidence="6">
    <location>
        <begin position="352"/>
        <end position="363"/>
    </location>
</feature>
<dbReference type="GO" id="GO:0005737">
    <property type="term" value="C:cytoplasm"/>
    <property type="evidence" value="ECO:0007669"/>
    <property type="project" value="TreeGrafter"/>
</dbReference>
<keyword evidence="5" id="KW-0326">Glycosidase</keyword>
<dbReference type="SUPFAM" id="SSF110581">
    <property type="entry name" value="Indigoidine synthase A-like"/>
    <property type="match status" value="1"/>
</dbReference>
<gene>
    <name evidence="7" type="primary">ORF90021</name>
</gene>
<evidence type="ECO:0000256" key="2">
    <source>
        <dbReference type="ARBA" id="ARBA00022801"/>
    </source>
</evidence>
<keyword evidence="1" id="KW-0479">Metal-binding</keyword>
<keyword evidence="2" id="KW-0378">Hydrolase</keyword>